<dbReference type="EMBL" id="CP046322">
    <property type="protein sequence ID" value="QGS35043.1"/>
    <property type="molecule type" value="Genomic_DNA"/>
</dbReference>
<dbReference type="AlphaFoldDB" id="A0A6B8TV66"/>
<gene>
    <name evidence="1" type="ORF">FOB82_08880</name>
</gene>
<name>A0A6B8TV66_9CORY</name>
<dbReference type="InterPro" id="IPR059206">
    <property type="entry name" value="Sll1717-like"/>
</dbReference>
<evidence type="ECO:0000313" key="2">
    <source>
        <dbReference type="Proteomes" id="UP000426857"/>
    </source>
</evidence>
<dbReference type="Proteomes" id="UP000426857">
    <property type="component" value="Chromosome"/>
</dbReference>
<protein>
    <submittedName>
        <fullName evidence="1">Uncharacterized protein</fullName>
    </submittedName>
</protein>
<evidence type="ECO:0000313" key="1">
    <source>
        <dbReference type="EMBL" id="QGS35043.1"/>
    </source>
</evidence>
<reference evidence="1 2" key="1">
    <citation type="submission" date="2019-11" db="EMBL/GenBank/DDBJ databases">
        <title>FDA dAtabase for Regulatory Grade micrObial Sequences (FDA-ARGOS): Supporting development and validation of Infectious Disease Dx tests.</title>
        <authorList>
            <person name="Kerrigan L."/>
            <person name="Long C."/>
            <person name="Tallon L."/>
            <person name="Sadzewicz L."/>
            <person name="Vavikolanu K."/>
            <person name="Mehta A."/>
            <person name="Aluvathingal J."/>
            <person name="Nadendla S."/>
            <person name="Yan Y."/>
            <person name="Sichtig H."/>
        </authorList>
    </citation>
    <scope>NUCLEOTIDE SEQUENCE [LARGE SCALE GENOMIC DNA]</scope>
    <source>
        <strain evidence="1 2">FDAARGOS_674</strain>
    </source>
</reference>
<dbReference type="RefSeq" id="WP_414437100.1">
    <property type="nucleotide sequence ID" value="NZ_CP046322.1"/>
</dbReference>
<dbReference type="KEGG" id="cxe:FOB82_08880"/>
<proteinExistence type="predicted"/>
<organism evidence="1 2">
    <name type="scientific">Corynebacterium xerosis</name>
    <dbReference type="NCBI Taxonomy" id="1725"/>
    <lineage>
        <taxon>Bacteria</taxon>
        <taxon>Bacillati</taxon>
        <taxon>Actinomycetota</taxon>
        <taxon>Actinomycetes</taxon>
        <taxon>Mycobacteriales</taxon>
        <taxon>Corynebacteriaceae</taxon>
        <taxon>Corynebacterium</taxon>
    </lineage>
</organism>
<dbReference type="NCBIfam" id="NF047389">
    <property type="entry name" value="ATPase_Sll1717"/>
    <property type="match status" value="1"/>
</dbReference>
<accession>A0A6B8TV66</accession>
<sequence>MLNWDSLTFGRLDAESDQDLMNYFVENGYVDQVKSGNFLVLGRKGSGKTAVLRKLESDLARKAVALELEQYKFYVHRGLVEEGVPPPMAFTASWRLFFYLAGYLSIRDRLPSATKKRIDKSIKFVSEGSKKGPVMTMLSWIRQVRGFELPVVSGGLQWEGADQNSHFTNELEQVCKEILEVLKEARWQNEVMLLMDRLDECWNGGEDDLRIIAGAARAARIVNRELSNFTAPYVVIFLRTDIWDRLIFNDKQKFNQDTVRIEWNREMLVEVLKERIASTGGVSKAEAWSSVFHGEQMRQRASVETYFYQRSMGRPRDLIAFAGDALNVRNERCRVEGGSGVILSQDIYVAESDYSRHLVDELVDEFSFHHSVDAMRDIISSVGKRNFDVEEWVANALKCGLNEGAAKDLLNDLIEASAVGVYSPGGGGGGTKTKYRFEYRHQKYDSASKLQFNKGLVQDFNLKDA</sequence>